<name>A0AAV2RJN8_MEGNR</name>
<dbReference type="Pfam" id="PF00011">
    <property type="entry name" value="HSP20"/>
    <property type="match status" value="1"/>
</dbReference>
<feature type="compositionally biased region" description="Polar residues" evidence="3">
    <location>
        <begin position="251"/>
        <end position="269"/>
    </location>
</feature>
<evidence type="ECO:0000256" key="1">
    <source>
        <dbReference type="PROSITE-ProRule" id="PRU00285"/>
    </source>
</evidence>
<feature type="compositionally biased region" description="Basic and acidic residues" evidence="3">
    <location>
        <begin position="200"/>
        <end position="211"/>
    </location>
</feature>
<comment type="similarity">
    <text evidence="1 2">Belongs to the small heat shock protein (HSP20) family.</text>
</comment>
<comment type="caution">
    <text evidence="5">The sequence shown here is derived from an EMBL/GenBank/DDBJ whole genome shotgun (WGS) entry which is preliminary data.</text>
</comment>
<evidence type="ECO:0000313" key="6">
    <source>
        <dbReference type="Proteomes" id="UP001497623"/>
    </source>
</evidence>
<proteinExistence type="inferred from homology"/>
<dbReference type="Gene3D" id="2.60.40.790">
    <property type="match status" value="1"/>
</dbReference>
<organism evidence="5 6">
    <name type="scientific">Meganyctiphanes norvegica</name>
    <name type="common">Northern krill</name>
    <name type="synonym">Thysanopoda norvegica</name>
    <dbReference type="NCBI Taxonomy" id="48144"/>
    <lineage>
        <taxon>Eukaryota</taxon>
        <taxon>Metazoa</taxon>
        <taxon>Ecdysozoa</taxon>
        <taxon>Arthropoda</taxon>
        <taxon>Crustacea</taxon>
        <taxon>Multicrustacea</taxon>
        <taxon>Malacostraca</taxon>
        <taxon>Eumalacostraca</taxon>
        <taxon>Eucarida</taxon>
        <taxon>Euphausiacea</taxon>
        <taxon>Euphausiidae</taxon>
        <taxon>Meganyctiphanes</taxon>
    </lineage>
</organism>
<dbReference type="AlphaFoldDB" id="A0AAV2RJN8"/>
<evidence type="ECO:0000256" key="3">
    <source>
        <dbReference type="SAM" id="MobiDB-lite"/>
    </source>
</evidence>
<dbReference type="PROSITE" id="PS01031">
    <property type="entry name" value="SHSP"/>
    <property type="match status" value="1"/>
</dbReference>
<evidence type="ECO:0000259" key="4">
    <source>
        <dbReference type="PROSITE" id="PS01031"/>
    </source>
</evidence>
<dbReference type="Proteomes" id="UP001497623">
    <property type="component" value="Unassembled WGS sequence"/>
</dbReference>
<feature type="region of interest" description="Disordered" evidence="3">
    <location>
        <begin position="189"/>
        <end position="279"/>
    </location>
</feature>
<feature type="domain" description="SHSP" evidence="4">
    <location>
        <begin position="89"/>
        <end position="195"/>
    </location>
</feature>
<evidence type="ECO:0000313" key="5">
    <source>
        <dbReference type="EMBL" id="CAL4125150.1"/>
    </source>
</evidence>
<gene>
    <name evidence="5" type="ORF">MNOR_LOCUS24990</name>
</gene>
<protein>
    <recommendedName>
        <fullName evidence="4">SHSP domain-containing protein</fullName>
    </recommendedName>
</protein>
<accession>A0AAV2RJN8</accession>
<reference evidence="5 6" key="1">
    <citation type="submission" date="2024-05" db="EMBL/GenBank/DDBJ databases">
        <authorList>
            <person name="Wallberg A."/>
        </authorList>
    </citation>
    <scope>NUCLEOTIDE SEQUENCE [LARGE SCALE GENOMIC DNA]</scope>
</reference>
<keyword evidence="6" id="KW-1185">Reference proteome</keyword>
<sequence>MVGKLRNYETSSNILYSHNPNEYYVDGEAKNQENFTVVPIEDGGPFYKDQYFEGYRLQFEHCVKEILQKFSISTRSGDIVGAYHRFRDEQLMETNQAMSHITDQANHQIVVDVRDFIPGNIIVKSYHNMIQVEGDVVKNYGDYTQPKKFHRQFIIPGFYEISSVVAVISSEGVLAIVVPRTFPKDNTRVGHQKYQYADDVPQRRDSTDYVRRMSKSPSPQPQSPPRTPQSSGSRPSASQDRTPNVREIKINTPQSSDSGRGSASTTPSRRGSIGDGATYVSPKYTYRRNAHGGFWRDRN</sequence>
<dbReference type="SUPFAM" id="SSF49764">
    <property type="entry name" value="HSP20-like chaperones"/>
    <property type="match status" value="1"/>
</dbReference>
<dbReference type="EMBL" id="CAXKWB010023367">
    <property type="protein sequence ID" value="CAL4125150.1"/>
    <property type="molecule type" value="Genomic_DNA"/>
</dbReference>
<dbReference type="InterPro" id="IPR008978">
    <property type="entry name" value="HSP20-like_chaperone"/>
</dbReference>
<feature type="compositionally biased region" description="Pro residues" evidence="3">
    <location>
        <begin position="218"/>
        <end position="227"/>
    </location>
</feature>
<dbReference type="InterPro" id="IPR002068">
    <property type="entry name" value="A-crystallin/Hsp20_dom"/>
</dbReference>
<evidence type="ECO:0000256" key="2">
    <source>
        <dbReference type="RuleBase" id="RU003616"/>
    </source>
</evidence>